<feature type="compositionally biased region" description="Basic and acidic residues" evidence="1">
    <location>
        <begin position="1146"/>
        <end position="1167"/>
    </location>
</feature>
<accession>U1HJ27</accession>
<feature type="region of interest" description="Disordered" evidence="1">
    <location>
        <begin position="536"/>
        <end position="570"/>
    </location>
</feature>
<dbReference type="OrthoDB" id="10572411at2759"/>
<keyword evidence="3" id="KW-1185">Reference proteome</keyword>
<evidence type="ECO:0000313" key="3">
    <source>
        <dbReference type="Proteomes" id="UP000019373"/>
    </source>
</evidence>
<feature type="compositionally biased region" description="Basic and acidic residues" evidence="1">
    <location>
        <begin position="1105"/>
        <end position="1116"/>
    </location>
</feature>
<feature type="compositionally biased region" description="Pro residues" evidence="1">
    <location>
        <begin position="771"/>
        <end position="790"/>
    </location>
</feature>
<proteinExistence type="predicted"/>
<feature type="compositionally biased region" description="Acidic residues" evidence="1">
    <location>
        <begin position="992"/>
        <end position="1001"/>
    </location>
</feature>
<feature type="compositionally biased region" description="Basic and acidic residues" evidence="1">
    <location>
        <begin position="1051"/>
        <end position="1072"/>
    </location>
</feature>
<name>U1HJ27_ENDPU</name>
<dbReference type="GeneID" id="19242957"/>
<organism evidence="2 3">
    <name type="scientific">Endocarpon pusillum (strain Z07020 / HMAS-L-300199)</name>
    <name type="common">Lichen-forming fungus</name>
    <dbReference type="NCBI Taxonomy" id="1263415"/>
    <lineage>
        <taxon>Eukaryota</taxon>
        <taxon>Fungi</taxon>
        <taxon>Dikarya</taxon>
        <taxon>Ascomycota</taxon>
        <taxon>Pezizomycotina</taxon>
        <taxon>Eurotiomycetes</taxon>
        <taxon>Chaetothyriomycetidae</taxon>
        <taxon>Verrucariales</taxon>
        <taxon>Verrucariaceae</taxon>
        <taxon>Endocarpon</taxon>
    </lineage>
</organism>
<feature type="region of interest" description="Disordered" evidence="1">
    <location>
        <begin position="920"/>
        <end position="1214"/>
    </location>
</feature>
<dbReference type="OMA" id="ERYEWEL"/>
<dbReference type="eggNOG" id="ENOG502SE9K">
    <property type="taxonomic scope" value="Eukaryota"/>
</dbReference>
<feature type="compositionally biased region" description="Basic and acidic residues" evidence="1">
    <location>
        <begin position="1010"/>
        <end position="1021"/>
    </location>
</feature>
<dbReference type="EMBL" id="KE721491">
    <property type="protein sequence ID" value="ERF68919.1"/>
    <property type="molecule type" value="Genomic_DNA"/>
</dbReference>
<feature type="compositionally biased region" description="Basic and acidic residues" evidence="1">
    <location>
        <begin position="979"/>
        <end position="991"/>
    </location>
</feature>
<feature type="region of interest" description="Disordered" evidence="1">
    <location>
        <begin position="675"/>
        <end position="698"/>
    </location>
</feature>
<gene>
    <name evidence="2" type="ORF">EPUS_08079</name>
</gene>
<evidence type="ECO:0000313" key="2">
    <source>
        <dbReference type="EMBL" id="ERF68919.1"/>
    </source>
</evidence>
<feature type="compositionally biased region" description="Acidic residues" evidence="1">
    <location>
        <begin position="1180"/>
        <end position="1214"/>
    </location>
</feature>
<sequence length="1257" mass="137922">MFSPAAPFHFLLGTLLRTLEEIEDILTGRYFFDDGMSYWEKLMASISKMPGMIGNGAKARSTTSTIYYYTPTSLSMSSTTLSPTRVRPVITAIPSTDHQAPVNYLHMEKVLVQPLPPSGTFLAYNLFLATSTKPQQVPPVHETSQISAKQENLEHLLGQSRREVKKIRHSLTQMNRRQNLQARDWASLYNRQEKAHGEQFQWVQGALVRQIEEVNKRCTKLAKEVDDHITLSEDNIQTMLELEYPKLNRFATVTTKMRADNRKKYWQESDIIYGYSPVAQQKPDEIKKPAAIPAIVVHPPAVEPTPVVQEPTPVVVVEENRLLTNVVEEPIPPVVVEEPIPVVVEEPIPVVVEEPIPVVVEEPIPVVVEEPIPVVVEEPIPVVVEEPIPVVVQEATPLVVEEPIPVVIEEATPIVEEATPIIDEAPVTEPPIIEENPITEPPVVDEAPVFEQLVIEEDPITEPPVVDEAPVAEPFIIEETAATEPPVVGDAPVATAPTVEEAAIREPPLLYNAPVAEPSVVQEVPVLDEIPAEGARDGSIVQSSVEAEDPMDARAPSPAPSHHSADSLDSLFEGPIHDEEMQESPGDVAAEGVQAPSTDLAMEAPNLHGTPGLIPVPAEDSHMQDAEVPLLPVFAPPPPPIFTPPPPPVFTPPPPPPPVFAPPPPPPVFTPPPPSPFFTPRPPQPPTPTVQPANGGLIRKKAVPKGRFSRALPPSSLFNFAVPSPPAAIPSLPPAPVSPLPPASGAYSGTSITQTPLVPPPVQLIPGLGMLPPPPPPPQATPPTLPPPVVAPSSQPSSSENGPAGSSSQQSNQYVSTHSALANLARMVKDAKADKKQTQESLNGGRLPMTRPGCNLAGCWDASIHLHSEEELDECECDGMWQCEGCEAAFDTTHDCVVKGVNGWYWECFTEGCGIRWKHTHQEDEQDTEPAPDPCDPNTFANHGGDDENDGNGQGDVKGKGKQTAVDPAAQQGTQKGKYQLDEIDRALLDERSDDESELSEAQDVANPFDDAKDNYHHSDGEDGDNENDYDDDDNDEDDSDDDDSSVSSGEYERRERLEAERKRRERYEWELHVGGNLKLKPDPEVGDEVDEELSEAQDVANPFDDAKDNYHHSDGEDGDNENDYDDDDNDEDDSDDDDSSVSSGEYERRERLEAERKRRERYEWELHVGGNLKLKPDPEVGDEVDEEEEEEEEEEGEDKEMQQAEEDDDEDEVYVTADEIDDSEKSAIEQLCGPVAAQFNEEAREAREAREAKGFF</sequence>
<feature type="region of interest" description="Disordered" evidence="1">
    <location>
        <begin position="746"/>
        <end position="814"/>
    </location>
</feature>
<dbReference type="HOGENOM" id="CLU_265192_0_0_1"/>
<dbReference type="Proteomes" id="UP000019373">
    <property type="component" value="Unassembled WGS sequence"/>
</dbReference>
<dbReference type="AlphaFoldDB" id="U1HJ27"/>
<protein>
    <submittedName>
        <fullName evidence="2">Uncharacterized protein</fullName>
    </submittedName>
</protein>
<feature type="compositionally biased region" description="Pro residues" evidence="1">
    <location>
        <begin position="675"/>
        <end position="689"/>
    </location>
</feature>
<feature type="compositionally biased region" description="Acidic residues" evidence="1">
    <location>
        <begin position="1117"/>
        <end position="1140"/>
    </location>
</feature>
<feature type="compositionally biased region" description="Low complexity" evidence="1">
    <location>
        <begin position="791"/>
        <end position="808"/>
    </location>
</feature>
<feature type="compositionally biased region" description="Acidic residues" evidence="1">
    <location>
        <begin position="1085"/>
        <end position="1096"/>
    </location>
</feature>
<dbReference type="RefSeq" id="XP_007805445.1">
    <property type="nucleotide sequence ID" value="XM_007807254.1"/>
</dbReference>
<reference evidence="3" key="1">
    <citation type="journal article" date="2014" name="BMC Genomics">
        <title>Genome characteristics reveal the impact of lichenization on lichen-forming fungus Endocarpon pusillum Hedwig (Verrucariales, Ascomycota).</title>
        <authorList>
            <person name="Wang Y.-Y."/>
            <person name="Liu B."/>
            <person name="Zhang X.-Y."/>
            <person name="Zhou Q.-M."/>
            <person name="Zhang T."/>
            <person name="Li H."/>
            <person name="Yu Y.-F."/>
            <person name="Zhang X.-L."/>
            <person name="Hao X.-Y."/>
            <person name="Wang M."/>
            <person name="Wang L."/>
            <person name="Wei J.-C."/>
        </authorList>
    </citation>
    <scope>NUCLEOTIDE SEQUENCE [LARGE SCALE GENOMIC DNA]</scope>
    <source>
        <strain evidence="3">Z07020 / HMAS-L-300199</strain>
    </source>
</reference>
<dbReference type="PRINTS" id="PR01217">
    <property type="entry name" value="PRICHEXTENSN"/>
</dbReference>
<feature type="compositionally biased region" description="Polar residues" evidence="1">
    <location>
        <begin position="747"/>
        <end position="756"/>
    </location>
</feature>
<evidence type="ECO:0000256" key="1">
    <source>
        <dbReference type="SAM" id="MobiDB-lite"/>
    </source>
</evidence>
<feature type="compositionally biased region" description="Acidic residues" evidence="1">
    <location>
        <begin position="1022"/>
        <end position="1045"/>
    </location>
</feature>